<evidence type="ECO:0000256" key="2">
    <source>
        <dbReference type="PROSITE-ProRule" id="PRU00267"/>
    </source>
</evidence>
<dbReference type="Pfam" id="PF00505">
    <property type="entry name" value="HMG_box"/>
    <property type="match status" value="1"/>
</dbReference>
<feature type="compositionally biased region" description="Acidic residues" evidence="3">
    <location>
        <begin position="217"/>
        <end position="233"/>
    </location>
</feature>
<sequence>MEHDNLVIQAKLSKAQRHVKRLRMERIVLLEQLDEYYDKKNDGSSESDDSDASNISAILADPRMRRLKRKQLHLSGLPGEKKKKLGPQEPQARKKKDPNAPKGPGNVFFLYCRMERESFKDELQTDNLGEVTRLLGQKWKAMTDAEKKKYYDVYDREQEEYRKAMVSYNAAGGGDAGRLAVEEMSRGRAVDDDDKELKALTDKMKVNGDVDVLPHGDDDDDDDDDDLEEDEDATSFMDDASVATTTVSVDPPSNLSLTPNQDLPILPSTVPANEASPQ</sequence>
<dbReference type="EMBL" id="MCGT01000002">
    <property type="protein sequence ID" value="ORX62206.1"/>
    <property type="molecule type" value="Genomic_DNA"/>
</dbReference>
<dbReference type="InterPro" id="IPR050342">
    <property type="entry name" value="HMGB"/>
</dbReference>
<feature type="region of interest" description="Disordered" evidence="3">
    <location>
        <begin position="72"/>
        <end position="104"/>
    </location>
</feature>
<dbReference type="InterPro" id="IPR036910">
    <property type="entry name" value="HMG_box_dom_sf"/>
</dbReference>
<dbReference type="SMART" id="SM00398">
    <property type="entry name" value="HMG"/>
    <property type="match status" value="1"/>
</dbReference>
<keyword evidence="1 2" id="KW-0238">DNA-binding</keyword>
<dbReference type="GO" id="GO:0005634">
    <property type="term" value="C:nucleus"/>
    <property type="evidence" value="ECO:0007669"/>
    <property type="project" value="UniProtKB-UniRule"/>
</dbReference>
<feature type="region of interest" description="Disordered" evidence="3">
    <location>
        <begin position="201"/>
        <end position="278"/>
    </location>
</feature>
<comment type="caution">
    <text evidence="5">The sequence shown here is derived from an EMBL/GenBank/DDBJ whole genome shotgun (WGS) entry which is preliminary data.</text>
</comment>
<feature type="DNA-binding region" description="HMG box" evidence="2">
    <location>
        <begin position="101"/>
        <end position="169"/>
    </location>
</feature>
<dbReference type="AlphaFoldDB" id="A0A1X2GW37"/>
<dbReference type="PROSITE" id="PS50118">
    <property type="entry name" value="HMG_BOX_2"/>
    <property type="match status" value="1"/>
</dbReference>
<feature type="compositionally biased region" description="Polar residues" evidence="3">
    <location>
        <begin position="242"/>
        <end position="261"/>
    </location>
</feature>
<feature type="domain" description="HMG box" evidence="4">
    <location>
        <begin position="101"/>
        <end position="169"/>
    </location>
</feature>
<dbReference type="STRING" id="101127.A0A1X2GW37"/>
<evidence type="ECO:0000259" key="4">
    <source>
        <dbReference type="PROSITE" id="PS50118"/>
    </source>
</evidence>
<evidence type="ECO:0000313" key="6">
    <source>
        <dbReference type="Proteomes" id="UP000242146"/>
    </source>
</evidence>
<feature type="compositionally biased region" description="Basic and acidic residues" evidence="3">
    <location>
        <begin position="201"/>
        <end position="216"/>
    </location>
</feature>
<evidence type="ECO:0000256" key="1">
    <source>
        <dbReference type="ARBA" id="ARBA00023125"/>
    </source>
</evidence>
<dbReference type="Proteomes" id="UP000242146">
    <property type="component" value="Unassembled WGS sequence"/>
</dbReference>
<name>A0A1X2GW37_9FUNG</name>
<dbReference type="OrthoDB" id="1919336at2759"/>
<organism evidence="5 6">
    <name type="scientific">Hesseltinella vesiculosa</name>
    <dbReference type="NCBI Taxonomy" id="101127"/>
    <lineage>
        <taxon>Eukaryota</taxon>
        <taxon>Fungi</taxon>
        <taxon>Fungi incertae sedis</taxon>
        <taxon>Mucoromycota</taxon>
        <taxon>Mucoromycotina</taxon>
        <taxon>Mucoromycetes</taxon>
        <taxon>Mucorales</taxon>
        <taxon>Cunninghamellaceae</taxon>
        <taxon>Hesseltinella</taxon>
    </lineage>
</organism>
<dbReference type="InterPro" id="IPR009071">
    <property type="entry name" value="HMG_box_dom"/>
</dbReference>
<keyword evidence="6" id="KW-1185">Reference proteome</keyword>
<reference evidence="5 6" key="1">
    <citation type="submission" date="2016-07" db="EMBL/GenBank/DDBJ databases">
        <title>Pervasive Adenine N6-methylation of Active Genes in Fungi.</title>
        <authorList>
            <consortium name="DOE Joint Genome Institute"/>
            <person name="Mondo S.J."/>
            <person name="Dannebaum R.O."/>
            <person name="Kuo R.C."/>
            <person name="Labutti K."/>
            <person name="Haridas S."/>
            <person name="Kuo A."/>
            <person name="Salamov A."/>
            <person name="Ahrendt S.R."/>
            <person name="Lipzen A."/>
            <person name="Sullivan W."/>
            <person name="Andreopoulos W.B."/>
            <person name="Clum A."/>
            <person name="Lindquist E."/>
            <person name="Daum C."/>
            <person name="Ramamoorthy G.K."/>
            <person name="Gryganskyi A."/>
            <person name="Culley D."/>
            <person name="Magnuson J.K."/>
            <person name="James T.Y."/>
            <person name="O'Malley M.A."/>
            <person name="Stajich J.E."/>
            <person name="Spatafora J.W."/>
            <person name="Visel A."/>
            <person name="Grigoriev I.V."/>
        </authorList>
    </citation>
    <scope>NUCLEOTIDE SEQUENCE [LARGE SCALE GENOMIC DNA]</scope>
    <source>
        <strain evidence="5 6">NRRL 3301</strain>
    </source>
</reference>
<evidence type="ECO:0000256" key="3">
    <source>
        <dbReference type="SAM" id="MobiDB-lite"/>
    </source>
</evidence>
<keyword evidence="2" id="KW-0539">Nucleus</keyword>
<gene>
    <name evidence="5" type="ORF">DM01DRAFT_1342072</name>
</gene>
<feature type="region of interest" description="Disordered" evidence="3">
    <location>
        <begin position="38"/>
        <end position="60"/>
    </location>
</feature>
<protein>
    <submittedName>
        <fullName evidence="5">HMG-box</fullName>
    </submittedName>
</protein>
<dbReference type="SUPFAM" id="SSF47095">
    <property type="entry name" value="HMG-box"/>
    <property type="match status" value="1"/>
</dbReference>
<dbReference type="Gene3D" id="1.10.30.10">
    <property type="entry name" value="High mobility group box domain"/>
    <property type="match status" value="1"/>
</dbReference>
<evidence type="ECO:0000313" key="5">
    <source>
        <dbReference type="EMBL" id="ORX62206.1"/>
    </source>
</evidence>
<proteinExistence type="predicted"/>
<dbReference type="PANTHER" id="PTHR48112">
    <property type="entry name" value="HIGH MOBILITY GROUP PROTEIN DSP1"/>
    <property type="match status" value="1"/>
</dbReference>
<dbReference type="GO" id="GO:0003677">
    <property type="term" value="F:DNA binding"/>
    <property type="evidence" value="ECO:0007669"/>
    <property type="project" value="UniProtKB-UniRule"/>
</dbReference>
<accession>A0A1X2GW37</accession>